<dbReference type="Gene3D" id="3.40.50.1360">
    <property type="match status" value="1"/>
</dbReference>
<dbReference type="Pfam" id="PF01182">
    <property type="entry name" value="Glucosamine_iso"/>
    <property type="match status" value="1"/>
</dbReference>
<dbReference type="SUPFAM" id="SSF100950">
    <property type="entry name" value="NagB/RpiA/CoA transferase-like"/>
    <property type="match status" value="1"/>
</dbReference>
<dbReference type="PANTHER" id="PTHR11439:SF467">
    <property type="entry name" value="INTEGRASE CATALYTIC DOMAIN-CONTAINING PROTEIN"/>
    <property type="match status" value="1"/>
</dbReference>
<sequence length="274" mass="31073">MSYASVIIAELSEASVKERGFFAIALSGGLLISFVRNLCGAPYNKTVDSSKFYIFWADERVVAKNHVDSNHKLAKDHLLSKVAHMNAALRIVRYLKGTAGHGVLFRSNGHLNIQMYTDADWAGDKENRRSTSGYFSLVGGFPPRGSTQIMCDNKAAIQISENPVQHDRTKHVEVDRHFIKEKLGAGIIELPFVKFSDQLADILTKAVRTYVFHKCYMLTVCFNYGFIVEADIIEGINTHEKSDRCDSWNMPRTWLIGHQKYQASRSLLRLYRSY</sequence>
<evidence type="ECO:0000259" key="1">
    <source>
        <dbReference type="Pfam" id="PF01182"/>
    </source>
</evidence>
<dbReference type="InterPro" id="IPR006148">
    <property type="entry name" value="Glc/Gal-6P_isomerase"/>
</dbReference>
<dbReference type="GO" id="GO:0005975">
    <property type="term" value="P:carbohydrate metabolic process"/>
    <property type="evidence" value="ECO:0007669"/>
    <property type="project" value="InterPro"/>
</dbReference>
<organism evidence="2">
    <name type="scientific">Tanacetum cinerariifolium</name>
    <name type="common">Dalmatian daisy</name>
    <name type="synonym">Chrysanthemum cinerariifolium</name>
    <dbReference type="NCBI Taxonomy" id="118510"/>
    <lineage>
        <taxon>Eukaryota</taxon>
        <taxon>Viridiplantae</taxon>
        <taxon>Streptophyta</taxon>
        <taxon>Embryophyta</taxon>
        <taxon>Tracheophyta</taxon>
        <taxon>Spermatophyta</taxon>
        <taxon>Magnoliopsida</taxon>
        <taxon>eudicotyledons</taxon>
        <taxon>Gunneridae</taxon>
        <taxon>Pentapetalae</taxon>
        <taxon>asterids</taxon>
        <taxon>campanulids</taxon>
        <taxon>Asterales</taxon>
        <taxon>Asteraceae</taxon>
        <taxon>Asteroideae</taxon>
        <taxon>Anthemideae</taxon>
        <taxon>Anthemidinae</taxon>
        <taxon>Tanacetum</taxon>
    </lineage>
</organism>
<name>A0A6L2KAL0_TANCI</name>
<protein>
    <submittedName>
        <fullName evidence="2">Probable 6-phosphogluconolactonase 1</fullName>
    </submittedName>
</protein>
<comment type="caution">
    <text evidence="2">The sequence shown here is derived from an EMBL/GenBank/DDBJ whole genome shotgun (WGS) entry which is preliminary data.</text>
</comment>
<dbReference type="InterPro" id="IPR037171">
    <property type="entry name" value="NagB/RpiA_transferase-like"/>
</dbReference>
<feature type="domain" description="Glucosamine/galactosamine-6-phosphate isomerase" evidence="1">
    <location>
        <begin position="7"/>
        <end position="91"/>
    </location>
</feature>
<dbReference type="GO" id="GO:0006098">
    <property type="term" value="P:pentose-phosphate shunt"/>
    <property type="evidence" value="ECO:0007669"/>
    <property type="project" value="UniProtKB-UniPathway"/>
</dbReference>
<accession>A0A6L2KAL0</accession>
<dbReference type="CDD" id="cd09272">
    <property type="entry name" value="RNase_HI_RT_Ty1"/>
    <property type="match status" value="1"/>
</dbReference>
<dbReference type="UniPathway" id="UPA00115"/>
<gene>
    <name evidence="2" type="ORF">Tci_016922</name>
</gene>
<reference evidence="2" key="1">
    <citation type="journal article" date="2019" name="Sci. Rep.">
        <title>Draft genome of Tanacetum cinerariifolium, the natural source of mosquito coil.</title>
        <authorList>
            <person name="Yamashiro T."/>
            <person name="Shiraishi A."/>
            <person name="Satake H."/>
            <person name="Nakayama K."/>
        </authorList>
    </citation>
    <scope>NUCLEOTIDE SEQUENCE</scope>
</reference>
<dbReference type="EMBL" id="BKCJ010001916">
    <property type="protein sequence ID" value="GEU44944.1"/>
    <property type="molecule type" value="Genomic_DNA"/>
</dbReference>
<evidence type="ECO:0000313" key="2">
    <source>
        <dbReference type="EMBL" id="GEU44944.1"/>
    </source>
</evidence>
<dbReference type="AlphaFoldDB" id="A0A6L2KAL0"/>
<dbReference type="PANTHER" id="PTHR11439">
    <property type="entry name" value="GAG-POL-RELATED RETROTRANSPOSON"/>
    <property type="match status" value="1"/>
</dbReference>
<proteinExistence type="predicted"/>